<evidence type="ECO:0000256" key="1">
    <source>
        <dbReference type="SAM" id="Phobius"/>
    </source>
</evidence>
<proteinExistence type="predicted"/>
<keyword evidence="1" id="KW-1133">Transmembrane helix</keyword>
<dbReference type="EMBL" id="SCKW01000003">
    <property type="protein sequence ID" value="RWZ79731.1"/>
    <property type="molecule type" value="Genomic_DNA"/>
</dbReference>
<keyword evidence="3" id="KW-1185">Reference proteome</keyword>
<evidence type="ECO:0000313" key="2">
    <source>
        <dbReference type="EMBL" id="RWZ79731.1"/>
    </source>
</evidence>
<keyword evidence="1" id="KW-0812">Transmembrane</keyword>
<dbReference type="AlphaFoldDB" id="A0A4V1J7P8"/>
<reference evidence="2" key="1">
    <citation type="submission" date="2019-01" db="EMBL/GenBank/DDBJ databases">
        <title>Genomic signatures and co-occurrence patterns of the ultra-small Saccharimodia (Patescibacteria phylum) suggest a symbiotic lifestyle.</title>
        <authorList>
            <person name="Lemos L."/>
            <person name="Medeiros J."/>
            <person name="Andreote F."/>
            <person name="Fernandes G."/>
            <person name="Varani A."/>
            <person name="Oliveira G."/>
            <person name="Pylro V."/>
        </authorList>
    </citation>
    <scope>NUCLEOTIDE SEQUENCE [LARGE SCALE GENOMIC DNA]</scope>
    <source>
        <strain evidence="2">AMD01</strain>
    </source>
</reference>
<organism evidence="2 3">
    <name type="scientific">Candidatus Chaera renei</name>
    <dbReference type="NCBI Taxonomy" id="2506947"/>
    <lineage>
        <taxon>Bacteria</taxon>
        <taxon>Candidatus Saccharimonadota</taxon>
        <taxon>Candidatus Saccharimonadia</taxon>
        <taxon>Candidatus Saccharimonadales</taxon>
        <taxon>Candidatus Saccharimonadaceae</taxon>
        <taxon>Candidatus Chaera</taxon>
    </lineage>
</organism>
<protein>
    <recommendedName>
        <fullName evidence="4">Prepilin-type N-terminal cleavage/methylation domain-containing protein</fullName>
    </recommendedName>
</protein>
<keyword evidence="1" id="KW-0472">Membrane</keyword>
<sequence length="138" mass="14899">MAPKLANKSAGFSVVEMLITLFIVTLAAVLLTNMYASATVYTDRATDLLTANALAYQKLQNYENRDFAAIPFKLDGTPVEDFSAELPPSLPPPHEGKVFISQQSATLKYIFVRVKYGSGGGAQTIEYGDFVQSGGLGR</sequence>
<feature type="transmembrane region" description="Helical" evidence="1">
    <location>
        <begin position="12"/>
        <end position="36"/>
    </location>
</feature>
<comment type="caution">
    <text evidence="2">The sequence shown here is derived from an EMBL/GenBank/DDBJ whole genome shotgun (WGS) entry which is preliminary data.</text>
</comment>
<evidence type="ECO:0000313" key="3">
    <source>
        <dbReference type="Proteomes" id="UP000289269"/>
    </source>
</evidence>
<gene>
    <name evidence="2" type="ORF">EOT04_00520</name>
</gene>
<evidence type="ECO:0008006" key="4">
    <source>
        <dbReference type="Google" id="ProtNLM"/>
    </source>
</evidence>
<name>A0A4V1J7P8_9BACT</name>
<dbReference type="Proteomes" id="UP000289269">
    <property type="component" value="Unassembled WGS sequence"/>
</dbReference>
<accession>A0A4V1J7P8</accession>